<dbReference type="Proteomes" id="UP000663836">
    <property type="component" value="Unassembled WGS sequence"/>
</dbReference>
<feature type="region of interest" description="Disordered" evidence="1">
    <location>
        <begin position="44"/>
        <end position="66"/>
    </location>
</feature>
<feature type="compositionally biased region" description="Acidic residues" evidence="1">
    <location>
        <begin position="52"/>
        <end position="63"/>
    </location>
</feature>
<feature type="compositionally biased region" description="Acidic residues" evidence="1">
    <location>
        <begin position="16"/>
        <end position="27"/>
    </location>
</feature>
<evidence type="ECO:0000313" key="5">
    <source>
        <dbReference type="EMBL" id="CAF1269703.1"/>
    </source>
</evidence>
<gene>
    <name evidence="7" type="ORF">FNK824_LOCUS22035</name>
    <name evidence="8" type="ORF">JBS370_LOCUS32830</name>
    <name evidence="6" type="ORF">JXQ802_LOCUS37562</name>
    <name evidence="9" type="ORF">OTI717_LOCUS36030</name>
    <name evidence="2" type="ORF">PYM288_LOCUS24109</name>
    <name evidence="3" type="ORF">RFH988_LOCUS23990</name>
    <name evidence="5" type="ORF">SEV965_LOCUS24683</name>
    <name evidence="4" type="ORF">ZHD862_LOCUS24084</name>
</gene>
<dbReference type="EMBL" id="CAJNOO010001710">
    <property type="protein sequence ID" value="CAF1189835.1"/>
    <property type="molecule type" value="Genomic_DNA"/>
</dbReference>
<evidence type="ECO:0000313" key="4">
    <source>
        <dbReference type="EMBL" id="CAF1225370.1"/>
    </source>
</evidence>
<dbReference type="Proteomes" id="UP000663874">
    <property type="component" value="Unassembled WGS sequence"/>
</dbReference>
<dbReference type="Proteomes" id="UP000663889">
    <property type="component" value="Unassembled WGS sequence"/>
</dbReference>
<sequence>MTAKGTKRNAIIPNDLSEDEVDSFDSDDEMNNVTLTLWNELNMSEKSSISESDSEANDIEESEEKIAVPVADFVDNVPPSPIRDELQPIN</sequence>
<dbReference type="EMBL" id="CAJNOT010001611">
    <property type="protein sequence ID" value="CAF1225370.1"/>
    <property type="molecule type" value="Genomic_DNA"/>
</dbReference>
<evidence type="ECO:0000313" key="7">
    <source>
        <dbReference type="EMBL" id="CAF3928939.1"/>
    </source>
</evidence>
<evidence type="ECO:0000313" key="6">
    <source>
        <dbReference type="EMBL" id="CAF1450493.1"/>
    </source>
</evidence>
<proteinExistence type="predicted"/>
<dbReference type="EMBL" id="CAJNOU010001922">
    <property type="protein sequence ID" value="CAF1269703.1"/>
    <property type="molecule type" value="Genomic_DNA"/>
</dbReference>
<reference evidence="2" key="1">
    <citation type="submission" date="2021-02" db="EMBL/GenBank/DDBJ databases">
        <authorList>
            <person name="Nowell W R."/>
        </authorList>
    </citation>
    <scope>NUCLEOTIDE SEQUENCE</scope>
</reference>
<protein>
    <submittedName>
        <fullName evidence="2">Uncharacterized protein</fullName>
    </submittedName>
</protein>
<accession>A0A814VD01</accession>
<dbReference type="EMBL" id="CAJOBD010008985">
    <property type="protein sequence ID" value="CAF4125586.1"/>
    <property type="molecule type" value="Genomic_DNA"/>
</dbReference>
<dbReference type="Proteomes" id="UP000663882">
    <property type="component" value="Unassembled WGS sequence"/>
</dbReference>
<dbReference type="AlphaFoldDB" id="A0A814VD01"/>
<organism evidence="2 10">
    <name type="scientific">Rotaria sordida</name>
    <dbReference type="NCBI Taxonomy" id="392033"/>
    <lineage>
        <taxon>Eukaryota</taxon>
        <taxon>Metazoa</taxon>
        <taxon>Spiralia</taxon>
        <taxon>Gnathifera</taxon>
        <taxon>Rotifera</taxon>
        <taxon>Eurotatoria</taxon>
        <taxon>Bdelloidea</taxon>
        <taxon>Philodinida</taxon>
        <taxon>Philodinidae</taxon>
        <taxon>Rotaria</taxon>
    </lineage>
</organism>
<keyword evidence="11" id="KW-1185">Reference proteome</keyword>
<dbReference type="Proteomes" id="UP000663854">
    <property type="component" value="Unassembled WGS sequence"/>
</dbReference>
<evidence type="ECO:0000313" key="9">
    <source>
        <dbReference type="EMBL" id="CAF4147018.1"/>
    </source>
</evidence>
<evidence type="ECO:0000313" key="2">
    <source>
        <dbReference type="EMBL" id="CAF1186648.1"/>
    </source>
</evidence>
<dbReference type="Proteomes" id="UP000663823">
    <property type="component" value="Unassembled WGS sequence"/>
</dbReference>
<dbReference type="Proteomes" id="UP000663864">
    <property type="component" value="Unassembled WGS sequence"/>
</dbReference>
<dbReference type="Proteomes" id="UP000663870">
    <property type="component" value="Unassembled WGS sequence"/>
</dbReference>
<comment type="caution">
    <text evidence="2">The sequence shown here is derived from an EMBL/GenBank/DDBJ whole genome shotgun (WGS) entry which is preliminary data.</text>
</comment>
<evidence type="ECO:0000313" key="3">
    <source>
        <dbReference type="EMBL" id="CAF1189835.1"/>
    </source>
</evidence>
<name>A0A814VD01_9BILA</name>
<evidence type="ECO:0000313" key="8">
    <source>
        <dbReference type="EMBL" id="CAF4125586.1"/>
    </source>
</evidence>
<dbReference type="EMBL" id="CAJOAX010014722">
    <property type="protein sequence ID" value="CAF4147018.1"/>
    <property type="molecule type" value="Genomic_DNA"/>
</dbReference>
<evidence type="ECO:0000313" key="11">
    <source>
        <dbReference type="Proteomes" id="UP000663870"/>
    </source>
</evidence>
<dbReference type="EMBL" id="CAJNOH010001183">
    <property type="protein sequence ID" value="CAF1186648.1"/>
    <property type="molecule type" value="Genomic_DNA"/>
</dbReference>
<evidence type="ECO:0000256" key="1">
    <source>
        <dbReference type="SAM" id="MobiDB-lite"/>
    </source>
</evidence>
<feature type="region of interest" description="Disordered" evidence="1">
    <location>
        <begin position="1"/>
        <end position="27"/>
    </location>
</feature>
<dbReference type="EMBL" id="CAJNOL010002017">
    <property type="protein sequence ID" value="CAF1450493.1"/>
    <property type="molecule type" value="Genomic_DNA"/>
</dbReference>
<evidence type="ECO:0000313" key="10">
    <source>
        <dbReference type="Proteomes" id="UP000663854"/>
    </source>
</evidence>
<dbReference type="EMBL" id="CAJOBE010004377">
    <property type="protein sequence ID" value="CAF3928939.1"/>
    <property type="molecule type" value="Genomic_DNA"/>
</dbReference>